<keyword evidence="5" id="KW-1185">Reference proteome</keyword>
<name>A0A4Y9S5Z0_9BURK</name>
<dbReference type="InterPro" id="IPR035919">
    <property type="entry name" value="EAL_sf"/>
</dbReference>
<dbReference type="Gene3D" id="3.30.450.20">
    <property type="entry name" value="PAS domain"/>
    <property type="match status" value="2"/>
</dbReference>
<dbReference type="InterPro" id="IPR035965">
    <property type="entry name" value="PAS-like_dom_sf"/>
</dbReference>
<dbReference type="SMART" id="SM00052">
    <property type="entry name" value="EAL"/>
    <property type="match status" value="1"/>
</dbReference>
<dbReference type="PROSITE" id="PS50883">
    <property type="entry name" value="EAL"/>
    <property type="match status" value="1"/>
</dbReference>
<dbReference type="Proteomes" id="UP000298438">
    <property type="component" value="Unassembled WGS sequence"/>
</dbReference>
<dbReference type="InterPro" id="IPR043128">
    <property type="entry name" value="Rev_trsase/Diguanyl_cyclase"/>
</dbReference>
<dbReference type="SMART" id="SM00267">
    <property type="entry name" value="GGDEF"/>
    <property type="match status" value="1"/>
</dbReference>
<evidence type="ECO:0000259" key="3">
    <source>
        <dbReference type="PROSITE" id="PS50887"/>
    </source>
</evidence>
<dbReference type="RefSeq" id="WP_135208165.1">
    <property type="nucleotide sequence ID" value="NZ_SPVF01000202.1"/>
</dbReference>
<dbReference type="PANTHER" id="PTHR44757">
    <property type="entry name" value="DIGUANYLATE CYCLASE DGCP"/>
    <property type="match status" value="1"/>
</dbReference>
<dbReference type="InterPro" id="IPR052155">
    <property type="entry name" value="Biofilm_reg_signaling"/>
</dbReference>
<dbReference type="CDD" id="cd12914">
    <property type="entry name" value="PDC1_DGC_like"/>
    <property type="match status" value="1"/>
</dbReference>
<dbReference type="Gene3D" id="3.20.20.450">
    <property type="entry name" value="EAL domain"/>
    <property type="match status" value="1"/>
</dbReference>
<organism evidence="4 5">
    <name type="scientific">Zemynaea arenosa</name>
    <dbReference type="NCBI Taxonomy" id="2561931"/>
    <lineage>
        <taxon>Bacteria</taxon>
        <taxon>Pseudomonadati</taxon>
        <taxon>Pseudomonadota</taxon>
        <taxon>Betaproteobacteria</taxon>
        <taxon>Burkholderiales</taxon>
        <taxon>Oxalobacteraceae</taxon>
        <taxon>Telluria group</taxon>
        <taxon>Zemynaea</taxon>
    </lineage>
</organism>
<dbReference type="OrthoDB" id="9813903at2"/>
<feature type="domain" description="GGDEF" evidence="3">
    <location>
        <begin position="505"/>
        <end position="638"/>
    </location>
</feature>
<dbReference type="SUPFAM" id="SSF55785">
    <property type="entry name" value="PYP-like sensor domain (PAS domain)"/>
    <property type="match status" value="1"/>
</dbReference>
<dbReference type="PANTHER" id="PTHR44757:SF2">
    <property type="entry name" value="BIOFILM ARCHITECTURE MAINTENANCE PROTEIN MBAA"/>
    <property type="match status" value="1"/>
</dbReference>
<dbReference type="InterPro" id="IPR001633">
    <property type="entry name" value="EAL_dom"/>
</dbReference>
<dbReference type="CDD" id="cd01948">
    <property type="entry name" value="EAL"/>
    <property type="match status" value="1"/>
</dbReference>
<reference evidence="4 5" key="1">
    <citation type="submission" date="2019-03" db="EMBL/GenBank/DDBJ databases">
        <title>Draft Genome Sequence of Massilia arenosa sp. nov., a Novel Massilia Species Isolated from a Sandy-loam Maize Soil.</title>
        <authorList>
            <person name="Raths R."/>
            <person name="Peta V."/>
            <person name="Bucking H."/>
        </authorList>
    </citation>
    <scope>NUCLEOTIDE SEQUENCE [LARGE SCALE GENOMIC DNA]</scope>
    <source>
        <strain evidence="4 5">MC02</strain>
    </source>
</reference>
<dbReference type="GO" id="GO:0003824">
    <property type="term" value="F:catalytic activity"/>
    <property type="evidence" value="ECO:0007669"/>
    <property type="project" value="UniProtKB-ARBA"/>
</dbReference>
<dbReference type="Gene3D" id="3.30.70.270">
    <property type="match status" value="1"/>
</dbReference>
<evidence type="ECO:0000256" key="1">
    <source>
        <dbReference type="SAM" id="Phobius"/>
    </source>
</evidence>
<dbReference type="CDD" id="cd01949">
    <property type="entry name" value="GGDEF"/>
    <property type="match status" value="1"/>
</dbReference>
<dbReference type="Pfam" id="PF00563">
    <property type="entry name" value="EAL"/>
    <property type="match status" value="1"/>
</dbReference>
<evidence type="ECO:0000313" key="5">
    <source>
        <dbReference type="Proteomes" id="UP000298438"/>
    </source>
</evidence>
<dbReference type="FunFam" id="3.30.70.270:FF:000001">
    <property type="entry name" value="Diguanylate cyclase domain protein"/>
    <property type="match status" value="1"/>
</dbReference>
<dbReference type="Pfam" id="PF00990">
    <property type="entry name" value="GGDEF"/>
    <property type="match status" value="1"/>
</dbReference>
<dbReference type="EMBL" id="SPVF01000202">
    <property type="protein sequence ID" value="TFW16785.1"/>
    <property type="molecule type" value="Genomic_DNA"/>
</dbReference>
<keyword evidence="1" id="KW-0472">Membrane</keyword>
<dbReference type="CDD" id="cd12915">
    <property type="entry name" value="PDC2_DGC_like"/>
    <property type="match status" value="1"/>
</dbReference>
<dbReference type="AlphaFoldDB" id="A0A4Y9S5Z0"/>
<keyword evidence="1" id="KW-1133">Transmembrane helix</keyword>
<gene>
    <name evidence="4" type="ORF">E4L96_15730</name>
</gene>
<dbReference type="CDD" id="cd00130">
    <property type="entry name" value="PAS"/>
    <property type="match status" value="1"/>
</dbReference>
<dbReference type="Pfam" id="PF08448">
    <property type="entry name" value="PAS_4"/>
    <property type="match status" value="1"/>
</dbReference>
<feature type="transmembrane region" description="Helical" evidence="1">
    <location>
        <begin position="34"/>
        <end position="53"/>
    </location>
</feature>
<dbReference type="SUPFAM" id="SSF55073">
    <property type="entry name" value="Nucleotide cyclase"/>
    <property type="match status" value="1"/>
</dbReference>
<protein>
    <submittedName>
        <fullName evidence="4">EAL domain-containing protein</fullName>
    </submittedName>
</protein>
<keyword evidence="1" id="KW-0812">Transmembrane</keyword>
<proteinExistence type="predicted"/>
<accession>A0A4Y9S5Z0</accession>
<dbReference type="InterPro" id="IPR000014">
    <property type="entry name" value="PAS"/>
</dbReference>
<evidence type="ECO:0000313" key="4">
    <source>
        <dbReference type="EMBL" id="TFW16785.1"/>
    </source>
</evidence>
<comment type="caution">
    <text evidence="4">The sequence shown here is derived from an EMBL/GenBank/DDBJ whole genome shotgun (WGS) entry which is preliminary data.</text>
</comment>
<sequence>MSHGRAQEERESSPHGLFGVGERARFAASHLRLLLFWPLVTLLVVLLGWRVLFLKLNEDRADAERYALAEAATVARAFADDVTRSVNAIDQKLLLVRLQWMTTGGRFRLENAHQIGLFPLGEPFDASVVDRTGRAVTSTSAPGSGLQDFSDRPAFLRQQDSAADTVYVSTPMPGRSPGQLILRFSRPLRAQDGSFDGIVVLGVQQSYLTASYDPAILGRRGLLALVGADGEGRVIRIGNALLAPDARMFPAGASPPSGTGTARPAPRPMLPDGVPRYLGWKPVAGYPLVAMAGISRAEVLAPIDQRRRVSLRVAYGVTSALVLFALLATTQTVRLGWRKYQMDQMQATYRMATEAGNEGFYIARPVQGPDGTVTDFRISDCNQRGAELFQRRREEMIGKTVSSLYTAFVPERALALLRTALELGSASEEFDIRDDSPLEARWVLVKAVRSDGALAVTLRDVSDAKAHMAELERRGNEDALTGLPNRLAVQTMLPEAIQAAAAGQQQLAVLFIDLDGFKAVNDALGHAAGDEVLQVAARRLREAVRPHDTVARFGGDEFVVLLEDLAQPADAAHVAERILRAFEDEFHFDQGARPIGTSIGISIFPTDGSDASTLLEHADIAMYAVKTAGKRNYRFYDRGFEEALRARIQREAELHRAIARDEFEMVYQLRRDLGSGQLCSMEALVRWRHPERGQLEPAEFIDLAEDNGMILDLGALVLDKVCGQMAAWRAAGVELVPVSINVSPRQFNESAVADQIARAMERHGVPASLVEIELTESTMMGDTREIAGSLTAIRRMGVRLLVDDFGTGYSSLAQLQRLDFDVLKIDRAFTREVDRNEPGRIFFRAIVTMAHALEMLVVAEGVETDSQLAVLRELGCDQAQGYAIARPVAADQVQSVLAQQATGAAAGPRA</sequence>
<evidence type="ECO:0000259" key="2">
    <source>
        <dbReference type="PROSITE" id="PS50883"/>
    </source>
</evidence>
<dbReference type="InterPro" id="IPR013656">
    <property type="entry name" value="PAS_4"/>
</dbReference>
<feature type="domain" description="EAL" evidence="2">
    <location>
        <begin position="647"/>
        <end position="901"/>
    </location>
</feature>
<dbReference type="InterPro" id="IPR000160">
    <property type="entry name" value="GGDEF_dom"/>
</dbReference>
<dbReference type="PROSITE" id="PS50887">
    <property type="entry name" value="GGDEF"/>
    <property type="match status" value="1"/>
</dbReference>
<dbReference type="SUPFAM" id="SSF141868">
    <property type="entry name" value="EAL domain-like"/>
    <property type="match status" value="1"/>
</dbReference>
<dbReference type="InterPro" id="IPR029787">
    <property type="entry name" value="Nucleotide_cyclase"/>
</dbReference>
<dbReference type="NCBIfam" id="TIGR00254">
    <property type="entry name" value="GGDEF"/>
    <property type="match status" value="1"/>
</dbReference>